<organism evidence="2 3">
    <name type="scientific">Portunus trituberculatus</name>
    <name type="common">Swimming crab</name>
    <name type="synonym">Neptunus trituberculatus</name>
    <dbReference type="NCBI Taxonomy" id="210409"/>
    <lineage>
        <taxon>Eukaryota</taxon>
        <taxon>Metazoa</taxon>
        <taxon>Ecdysozoa</taxon>
        <taxon>Arthropoda</taxon>
        <taxon>Crustacea</taxon>
        <taxon>Multicrustacea</taxon>
        <taxon>Malacostraca</taxon>
        <taxon>Eumalacostraca</taxon>
        <taxon>Eucarida</taxon>
        <taxon>Decapoda</taxon>
        <taxon>Pleocyemata</taxon>
        <taxon>Brachyura</taxon>
        <taxon>Eubrachyura</taxon>
        <taxon>Portunoidea</taxon>
        <taxon>Portunidae</taxon>
        <taxon>Portuninae</taxon>
        <taxon>Portunus</taxon>
    </lineage>
</organism>
<accession>A0A5B7E9B6</accession>
<gene>
    <name evidence="2" type="ORF">E2C01_022603</name>
</gene>
<keyword evidence="3" id="KW-1185">Reference proteome</keyword>
<evidence type="ECO:0000313" key="2">
    <source>
        <dbReference type="EMBL" id="MPC29374.1"/>
    </source>
</evidence>
<feature type="compositionally biased region" description="Polar residues" evidence="1">
    <location>
        <begin position="38"/>
        <end position="48"/>
    </location>
</feature>
<dbReference type="Proteomes" id="UP000324222">
    <property type="component" value="Unassembled WGS sequence"/>
</dbReference>
<dbReference type="EMBL" id="VSRR010002061">
    <property type="protein sequence ID" value="MPC29374.1"/>
    <property type="molecule type" value="Genomic_DNA"/>
</dbReference>
<proteinExistence type="predicted"/>
<evidence type="ECO:0000256" key="1">
    <source>
        <dbReference type="SAM" id="MobiDB-lite"/>
    </source>
</evidence>
<protein>
    <submittedName>
        <fullName evidence="2">Uncharacterized protein</fullName>
    </submittedName>
</protein>
<feature type="region of interest" description="Disordered" evidence="1">
    <location>
        <begin position="29"/>
        <end position="64"/>
    </location>
</feature>
<name>A0A5B7E9B6_PORTR</name>
<evidence type="ECO:0000313" key="3">
    <source>
        <dbReference type="Proteomes" id="UP000324222"/>
    </source>
</evidence>
<sequence length="64" mass="6776">MKEIAADDIMIDCNLSWLKVGSWGGVASGTQVKAPRLTDTSLSGTFKGSKSRHESPQHASSSPD</sequence>
<dbReference type="AlphaFoldDB" id="A0A5B7E9B6"/>
<comment type="caution">
    <text evidence="2">The sequence shown here is derived from an EMBL/GenBank/DDBJ whole genome shotgun (WGS) entry which is preliminary data.</text>
</comment>
<reference evidence="2 3" key="1">
    <citation type="submission" date="2019-05" db="EMBL/GenBank/DDBJ databases">
        <title>Another draft genome of Portunus trituberculatus and its Hox gene families provides insights of decapod evolution.</title>
        <authorList>
            <person name="Jeong J.-H."/>
            <person name="Song I."/>
            <person name="Kim S."/>
            <person name="Choi T."/>
            <person name="Kim D."/>
            <person name="Ryu S."/>
            <person name="Kim W."/>
        </authorList>
    </citation>
    <scope>NUCLEOTIDE SEQUENCE [LARGE SCALE GENOMIC DNA]</scope>
    <source>
        <tissue evidence="2">Muscle</tissue>
    </source>
</reference>